<evidence type="ECO:0000313" key="3">
    <source>
        <dbReference type="Proteomes" id="UP000824055"/>
    </source>
</evidence>
<evidence type="ECO:0000256" key="1">
    <source>
        <dbReference type="SAM" id="Phobius"/>
    </source>
</evidence>
<feature type="transmembrane region" description="Helical" evidence="1">
    <location>
        <begin position="292"/>
        <end position="313"/>
    </location>
</feature>
<feature type="transmembrane region" description="Helical" evidence="1">
    <location>
        <begin position="12"/>
        <end position="33"/>
    </location>
</feature>
<keyword evidence="1" id="KW-1133">Transmembrane helix</keyword>
<reference evidence="2" key="2">
    <citation type="submission" date="2021-04" db="EMBL/GenBank/DDBJ databases">
        <authorList>
            <person name="Gilroy R."/>
        </authorList>
    </citation>
    <scope>NUCLEOTIDE SEQUENCE</scope>
    <source>
        <strain evidence="2">ChiHecec3B27-8219</strain>
    </source>
</reference>
<gene>
    <name evidence="2" type="ORF">H9966_01510</name>
</gene>
<keyword evidence="1" id="KW-0812">Transmembrane</keyword>
<proteinExistence type="predicted"/>
<dbReference type="Proteomes" id="UP000824055">
    <property type="component" value="Unassembled WGS sequence"/>
</dbReference>
<reference evidence="2" key="1">
    <citation type="journal article" date="2021" name="PeerJ">
        <title>Extensive microbial diversity within the chicken gut microbiome revealed by metagenomics and culture.</title>
        <authorList>
            <person name="Gilroy R."/>
            <person name="Ravi A."/>
            <person name="Getino M."/>
            <person name="Pursley I."/>
            <person name="Horton D.L."/>
            <person name="Alikhan N.F."/>
            <person name="Baker D."/>
            <person name="Gharbi K."/>
            <person name="Hall N."/>
            <person name="Watson M."/>
            <person name="Adriaenssens E.M."/>
            <person name="Foster-Nyarko E."/>
            <person name="Jarju S."/>
            <person name="Secka A."/>
            <person name="Antonio M."/>
            <person name="Oren A."/>
            <person name="Chaudhuri R.R."/>
            <person name="La Ragione R."/>
            <person name="Hildebrand F."/>
            <person name="Pallen M.J."/>
        </authorList>
    </citation>
    <scope>NUCLEOTIDE SEQUENCE</scope>
    <source>
        <strain evidence="2">ChiHecec3B27-8219</strain>
    </source>
</reference>
<dbReference type="EMBL" id="DXBE01000016">
    <property type="protein sequence ID" value="HIZ68557.1"/>
    <property type="molecule type" value="Genomic_DNA"/>
</dbReference>
<dbReference type="AlphaFoldDB" id="A0A9D2JVX5"/>
<evidence type="ECO:0000313" key="2">
    <source>
        <dbReference type="EMBL" id="HIZ68557.1"/>
    </source>
</evidence>
<accession>A0A9D2JVX5</accession>
<protein>
    <submittedName>
        <fullName evidence="2">Uncharacterized protein</fullName>
    </submittedName>
</protein>
<sequence>MLKLNDLNMKRKLVIPITFIVYLIAMIVMFFGVQEYIKNKDNRLRVEIHDKIDDIFAHQEQFVDIAYSGYNVGYEKIGIPRKPQQVGRQDEKTKELLGDLYKQRQNDWKENYGDLYKMYRVFYKRSDWAGPFDYEDGWNLVIIKHDYEGVYVNWFFPYAVGYKKQDYQWEYSYLPSVESAVNETFEFFTSNPKSQFYKDFEKGSFARVWAQINDAENEYYYMAKDENRRFWHSGVNGLFESHINLDDNSSPFQYGYMHNGYYRVFTALTQPQTYTIKKYAWNPDEQDKKNLWKYWSIGLTLLLLLIIIPSGIINRKHNKEKEESLYDKLKRLCNPVNFISGDNYDKDKVDKANAIFKRLTEITPEDKDALDEIRHLAVLELGINLINNDVVEELKRKVNPKNFISPYNAEKLALANELYAIITKKELTYSELEYVREKSKIL</sequence>
<organism evidence="2 3">
    <name type="scientific">Candidatus Prevotella avicola</name>
    <dbReference type="NCBI Taxonomy" id="2838738"/>
    <lineage>
        <taxon>Bacteria</taxon>
        <taxon>Pseudomonadati</taxon>
        <taxon>Bacteroidota</taxon>
        <taxon>Bacteroidia</taxon>
        <taxon>Bacteroidales</taxon>
        <taxon>Prevotellaceae</taxon>
        <taxon>Prevotella</taxon>
    </lineage>
</organism>
<keyword evidence="1" id="KW-0472">Membrane</keyword>
<name>A0A9D2JVX5_9BACT</name>
<comment type="caution">
    <text evidence="2">The sequence shown here is derived from an EMBL/GenBank/DDBJ whole genome shotgun (WGS) entry which is preliminary data.</text>
</comment>